<evidence type="ECO:0000256" key="1">
    <source>
        <dbReference type="SAM" id="MobiDB-lite"/>
    </source>
</evidence>
<name>A0A8E2JU03_9PEZI</name>
<dbReference type="Proteomes" id="UP000250140">
    <property type="component" value="Unassembled WGS sequence"/>
</dbReference>
<feature type="compositionally biased region" description="Basic residues" evidence="1">
    <location>
        <begin position="458"/>
        <end position="470"/>
    </location>
</feature>
<proteinExistence type="predicted"/>
<dbReference type="InterPro" id="IPR021842">
    <property type="entry name" value="DUF3435"/>
</dbReference>
<dbReference type="PANTHER" id="PTHR37535">
    <property type="entry name" value="FLUG DOMAIN PROTEIN"/>
    <property type="match status" value="1"/>
</dbReference>
<keyword evidence="3" id="KW-1185">Reference proteome</keyword>
<accession>A0A8E2JU03</accession>
<gene>
    <name evidence="2" type="ORF">AOQ84DRAFT_22216</name>
</gene>
<feature type="region of interest" description="Disordered" evidence="1">
    <location>
        <begin position="433"/>
        <end position="481"/>
    </location>
</feature>
<evidence type="ECO:0000313" key="3">
    <source>
        <dbReference type="Proteomes" id="UP000250140"/>
    </source>
</evidence>
<reference evidence="2 3" key="1">
    <citation type="journal article" date="2016" name="Nat. Commun.">
        <title>Ectomycorrhizal ecology is imprinted in the genome of the dominant symbiotic fungus Cenococcum geophilum.</title>
        <authorList>
            <consortium name="DOE Joint Genome Institute"/>
            <person name="Peter M."/>
            <person name="Kohler A."/>
            <person name="Ohm R.A."/>
            <person name="Kuo A."/>
            <person name="Krutzmann J."/>
            <person name="Morin E."/>
            <person name="Arend M."/>
            <person name="Barry K.W."/>
            <person name="Binder M."/>
            <person name="Choi C."/>
            <person name="Clum A."/>
            <person name="Copeland A."/>
            <person name="Grisel N."/>
            <person name="Haridas S."/>
            <person name="Kipfer T."/>
            <person name="LaButti K."/>
            <person name="Lindquist E."/>
            <person name="Lipzen A."/>
            <person name="Maire R."/>
            <person name="Meier B."/>
            <person name="Mihaltcheva S."/>
            <person name="Molinier V."/>
            <person name="Murat C."/>
            <person name="Poggeler S."/>
            <person name="Quandt C.A."/>
            <person name="Sperisen C."/>
            <person name="Tritt A."/>
            <person name="Tisserant E."/>
            <person name="Crous P.W."/>
            <person name="Henrissat B."/>
            <person name="Nehls U."/>
            <person name="Egli S."/>
            <person name="Spatafora J.W."/>
            <person name="Grigoriev I.V."/>
            <person name="Martin F.M."/>
        </authorList>
    </citation>
    <scope>NUCLEOTIDE SEQUENCE [LARGE SCALE GENOMIC DNA]</scope>
    <source>
        <strain evidence="2 3">CBS 207.34</strain>
    </source>
</reference>
<dbReference type="EMBL" id="KV749443">
    <property type="protein sequence ID" value="OCL09438.1"/>
    <property type="molecule type" value="Genomic_DNA"/>
</dbReference>
<dbReference type="AlphaFoldDB" id="A0A8E2JU03"/>
<dbReference type="OrthoDB" id="3794568at2759"/>
<dbReference type="PANTHER" id="PTHR37535:SF3">
    <property type="entry name" value="FLUG DOMAIN-CONTAINING PROTEIN"/>
    <property type="match status" value="1"/>
</dbReference>
<dbReference type="Pfam" id="PF11917">
    <property type="entry name" value="DUF3435"/>
    <property type="match status" value="1"/>
</dbReference>
<feature type="compositionally biased region" description="Basic and acidic residues" evidence="1">
    <location>
        <begin position="471"/>
        <end position="481"/>
    </location>
</feature>
<organism evidence="2 3">
    <name type="scientific">Glonium stellatum</name>
    <dbReference type="NCBI Taxonomy" id="574774"/>
    <lineage>
        <taxon>Eukaryota</taxon>
        <taxon>Fungi</taxon>
        <taxon>Dikarya</taxon>
        <taxon>Ascomycota</taxon>
        <taxon>Pezizomycotina</taxon>
        <taxon>Dothideomycetes</taxon>
        <taxon>Pleosporomycetidae</taxon>
        <taxon>Gloniales</taxon>
        <taxon>Gloniaceae</taxon>
        <taxon>Glonium</taxon>
    </lineage>
</organism>
<evidence type="ECO:0000313" key="2">
    <source>
        <dbReference type="EMBL" id="OCL09438.1"/>
    </source>
</evidence>
<protein>
    <submittedName>
        <fullName evidence="2">Uncharacterized protein</fullName>
    </submittedName>
</protein>
<sequence>MGKKKTAGEKVKAAREKGFDDDMTGIDDRPVLREILEYSKGLYDIQMEVWREYERGHPGATPCDLRTLKHFAELLASAADGQLEEKPTEDTVRGYMRRFTSGYERDTGICIPEQFRKTATNHIKTLGLSTAHRPRHYLTLKKFKVLVSVVWEKDWHEFDHEGARVGFSAKMNFFCFSSARLGELTESSAKAGTGKGLRYRDVVMVVGWGLDGRPEIQISMKRDAAKGMHKSRNRPEHPMFETTTGLPLLFNPILFFLAIAVASGAFKHYQTEDEIFALEPPEYDDLWILEWADEMQDVPVFQAMSRDGPTGKIQKSGSCARQLSGAAQRAGFKNVTVHDARREGLVKANGPEVFRGFYMAEGSVDGQNSFLNQPLRKDHVESFRGMSLQCNPELWQSLPAQMQYELERRPDFVALEEQIEDLTEEIKMADEEASQELQARRHKLHKERQRLTLEELKKRRQSQPRNHPSHRAHEPSQGDRHRSFFDRVRHMMPERDRLAHTLFQPVPLRSPEGRSVLRDLIALYKTDCRVAYQPALRPISGCCPVSSCTRPIQSIPVADRWDHVYRCYEADLKKRYGFAMFCFKCSEWIMSATLLHSATPSLVLDTALGVSATRNGPLLSGCINSQIGLGGCSMSRNVCRKTSRALIAPRQSDVHMAVHAAWYSSRTNTCGHTFKIITLSTCPI</sequence>